<dbReference type="Gramene" id="TRITD5Av1G210140.1">
    <property type="protein sequence ID" value="TRITD5Av1G210140.1"/>
    <property type="gene ID" value="TRITD5Av1G210140"/>
</dbReference>
<keyword evidence="4" id="KW-1185">Reference proteome</keyword>
<dbReference type="SUPFAM" id="SSF81383">
    <property type="entry name" value="F-box domain"/>
    <property type="match status" value="1"/>
</dbReference>
<organism evidence="3 4">
    <name type="scientific">Triticum turgidum subsp. durum</name>
    <name type="common">Durum wheat</name>
    <name type="synonym">Triticum durum</name>
    <dbReference type="NCBI Taxonomy" id="4567"/>
    <lineage>
        <taxon>Eukaryota</taxon>
        <taxon>Viridiplantae</taxon>
        <taxon>Streptophyta</taxon>
        <taxon>Embryophyta</taxon>
        <taxon>Tracheophyta</taxon>
        <taxon>Spermatophyta</taxon>
        <taxon>Magnoliopsida</taxon>
        <taxon>Liliopsida</taxon>
        <taxon>Poales</taxon>
        <taxon>Poaceae</taxon>
        <taxon>BOP clade</taxon>
        <taxon>Pooideae</taxon>
        <taxon>Triticodae</taxon>
        <taxon>Triticeae</taxon>
        <taxon>Triticinae</taxon>
        <taxon>Triticum</taxon>
    </lineage>
</organism>
<evidence type="ECO:0000259" key="2">
    <source>
        <dbReference type="Pfam" id="PF24523"/>
    </source>
</evidence>
<evidence type="ECO:0000259" key="1">
    <source>
        <dbReference type="Pfam" id="PF00646"/>
    </source>
</evidence>
<dbReference type="InterPro" id="IPR036047">
    <property type="entry name" value="F-box-like_dom_sf"/>
</dbReference>
<dbReference type="InterPro" id="IPR001810">
    <property type="entry name" value="F-box_dom"/>
</dbReference>
<protein>
    <recommendedName>
        <fullName evidence="5">F-box domain-containing protein</fullName>
    </recommendedName>
</protein>
<feature type="domain" description="F-box" evidence="1">
    <location>
        <begin position="20"/>
        <end position="57"/>
    </location>
</feature>
<dbReference type="Pfam" id="PF00646">
    <property type="entry name" value="F-box"/>
    <property type="match status" value="1"/>
</dbReference>
<accession>A0A9R0U1X0</accession>
<dbReference type="PANTHER" id="PTHR35828">
    <property type="entry name" value="OS08G0203800 PROTEIN-RELATED"/>
    <property type="match status" value="1"/>
</dbReference>
<dbReference type="InterPro" id="IPR056016">
    <property type="entry name" value="DUF7595"/>
</dbReference>
<dbReference type="OMA" id="CNTFTGD"/>
<dbReference type="PANTHER" id="PTHR35828:SF42">
    <property type="entry name" value="F-BOX DOMAIN-CONTAINING PROTEIN"/>
    <property type="match status" value="1"/>
</dbReference>
<proteinExistence type="predicted"/>
<name>A0A9R0U1X0_TRITD</name>
<reference evidence="3 4" key="1">
    <citation type="submission" date="2017-09" db="EMBL/GenBank/DDBJ databases">
        <authorList>
            <consortium name="International Durum Wheat Genome Sequencing Consortium (IDWGSC)"/>
            <person name="Milanesi L."/>
        </authorList>
    </citation>
    <scope>NUCLEOTIDE SEQUENCE [LARGE SCALE GENOMIC DNA]</scope>
    <source>
        <strain evidence="4">cv. Svevo</strain>
    </source>
</reference>
<dbReference type="EMBL" id="LT934119">
    <property type="protein sequence ID" value="VAI22558.1"/>
    <property type="molecule type" value="Genomic_DNA"/>
</dbReference>
<sequence>MSSKRRRRKCSRTTPAREPLPVDLLLEIVVCTDAITVVRCAATCRILRRAIVDLAFRRPLALLSATDGRGFDPSLLLGVSYLRRRHIPRVIPTPTPPQIHIRPGTHSLPDSFEPRTSRDGLLLLCRYGRSGNLQLRVCNTFTGDVTSCPKFDETYAPVFLSVGDAGGSYELLVYSRNMRFRTFSSKHGQWGVIRQASVAEHHQKPKRLLVSRPAVIGRTVFCLCCLLNAQIGYQPDGIVALDVDAAEATTMKLPPGCTSTTTRILRDEDEHLLLASVRGRLSLLVAVRGGISMWTLTPASSPESPATWNWRLGIGRVEFEKQVDQVGSPPRYVIEGFGERSGTVIVRGSSDLLRVDLGTKVVTKFHCSRNALVAYPFLLWHEEDLVSLLQAMKYF</sequence>
<feature type="domain" description="DUF7595" evidence="2">
    <location>
        <begin position="78"/>
        <end position="395"/>
    </location>
</feature>
<evidence type="ECO:0008006" key="5">
    <source>
        <dbReference type="Google" id="ProtNLM"/>
    </source>
</evidence>
<gene>
    <name evidence="3" type="ORF">TRITD_5Av1G210140</name>
</gene>
<dbReference type="AlphaFoldDB" id="A0A9R0U1X0"/>
<dbReference type="Proteomes" id="UP000324705">
    <property type="component" value="Chromosome 5A"/>
</dbReference>
<dbReference type="Pfam" id="PF24523">
    <property type="entry name" value="DUF7595"/>
    <property type="match status" value="1"/>
</dbReference>
<dbReference type="CDD" id="cd09917">
    <property type="entry name" value="F-box_SF"/>
    <property type="match status" value="1"/>
</dbReference>
<evidence type="ECO:0000313" key="3">
    <source>
        <dbReference type="EMBL" id="VAI22558.1"/>
    </source>
</evidence>
<evidence type="ECO:0000313" key="4">
    <source>
        <dbReference type="Proteomes" id="UP000324705"/>
    </source>
</evidence>